<protein>
    <submittedName>
        <fullName evidence="8">Sec39 domain-containing protein</fullName>
    </submittedName>
</protein>
<dbReference type="Proteomes" id="UP001175000">
    <property type="component" value="Unassembled WGS sequence"/>
</dbReference>
<keyword evidence="6" id="KW-0732">Signal</keyword>
<evidence type="ECO:0000313" key="9">
    <source>
        <dbReference type="Proteomes" id="UP001175000"/>
    </source>
</evidence>
<dbReference type="EMBL" id="JAULSU010000002">
    <property type="protein sequence ID" value="KAK0626416.1"/>
    <property type="molecule type" value="Genomic_DNA"/>
</dbReference>
<evidence type="ECO:0000256" key="5">
    <source>
        <dbReference type="SAM" id="MobiDB-lite"/>
    </source>
</evidence>
<feature type="region of interest" description="Disordered" evidence="5">
    <location>
        <begin position="644"/>
        <end position="669"/>
    </location>
</feature>
<dbReference type="AlphaFoldDB" id="A0AA39X356"/>
<proteinExistence type="predicted"/>
<feature type="compositionally biased region" description="Polar residues" evidence="5">
    <location>
        <begin position="858"/>
        <end position="877"/>
    </location>
</feature>
<evidence type="ECO:0000256" key="6">
    <source>
        <dbReference type="SAM" id="SignalP"/>
    </source>
</evidence>
<keyword evidence="2" id="KW-0813">Transport</keyword>
<dbReference type="GO" id="GO:0006890">
    <property type="term" value="P:retrograde vesicle-mediated transport, Golgi to endoplasmic reticulum"/>
    <property type="evidence" value="ECO:0007669"/>
    <property type="project" value="InterPro"/>
</dbReference>
<feature type="region of interest" description="Disordered" evidence="5">
    <location>
        <begin position="858"/>
        <end position="890"/>
    </location>
</feature>
<reference evidence="8" key="1">
    <citation type="submission" date="2023-06" db="EMBL/GenBank/DDBJ databases">
        <title>Genome-scale phylogeny and comparative genomics of the fungal order Sordariales.</title>
        <authorList>
            <consortium name="Lawrence Berkeley National Laboratory"/>
            <person name="Hensen N."/>
            <person name="Bonometti L."/>
            <person name="Westerberg I."/>
            <person name="Brannstrom I.O."/>
            <person name="Guillou S."/>
            <person name="Cros-Aarteil S."/>
            <person name="Calhoun S."/>
            <person name="Haridas S."/>
            <person name="Kuo A."/>
            <person name="Mondo S."/>
            <person name="Pangilinan J."/>
            <person name="Riley R."/>
            <person name="Labutti K."/>
            <person name="Andreopoulos B."/>
            <person name="Lipzen A."/>
            <person name="Chen C."/>
            <person name="Yanf M."/>
            <person name="Daum C."/>
            <person name="Ng V."/>
            <person name="Clum A."/>
            <person name="Steindorff A."/>
            <person name="Ohm R."/>
            <person name="Martin F."/>
            <person name="Silar P."/>
            <person name="Natvig D."/>
            <person name="Lalanne C."/>
            <person name="Gautier V."/>
            <person name="Ament-Velasquez S.L."/>
            <person name="Kruys A."/>
            <person name="Hutchinson M.I."/>
            <person name="Powell A.J."/>
            <person name="Barry K."/>
            <person name="Miller A.N."/>
            <person name="Grigoriev I.V."/>
            <person name="Debuchy R."/>
            <person name="Gladieux P."/>
            <person name="Thoren M.H."/>
            <person name="Johannesson H."/>
        </authorList>
    </citation>
    <scope>NUCLEOTIDE SEQUENCE</scope>
    <source>
        <strain evidence="8">CBS 606.72</strain>
    </source>
</reference>
<feature type="compositionally biased region" description="Basic and acidic residues" evidence="5">
    <location>
        <begin position="649"/>
        <end position="669"/>
    </location>
</feature>
<comment type="subcellular location">
    <subcellularLocation>
        <location evidence="1">Endoplasmic reticulum</location>
    </subcellularLocation>
</comment>
<dbReference type="GO" id="GO:0005783">
    <property type="term" value="C:endoplasmic reticulum"/>
    <property type="evidence" value="ECO:0007669"/>
    <property type="project" value="UniProtKB-SubCell"/>
</dbReference>
<evidence type="ECO:0000256" key="1">
    <source>
        <dbReference type="ARBA" id="ARBA00004240"/>
    </source>
</evidence>
<dbReference type="PANTHER" id="PTHR40787">
    <property type="entry name" value="SECRETED PROTEIN"/>
    <property type="match status" value="1"/>
</dbReference>
<evidence type="ECO:0000256" key="4">
    <source>
        <dbReference type="ARBA" id="ARBA00022927"/>
    </source>
</evidence>
<feature type="domain" description="Sec39" evidence="7">
    <location>
        <begin position="11"/>
        <end position="796"/>
    </location>
</feature>
<feature type="region of interest" description="Disordered" evidence="5">
    <location>
        <begin position="231"/>
        <end position="252"/>
    </location>
</feature>
<dbReference type="Pfam" id="PF08314">
    <property type="entry name" value="Sec39"/>
    <property type="match status" value="1"/>
</dbReference>
<evidence type="ECO:0000256" key="3">
    <source>
        <dbReference type="ARBA" id="ARBA00022824"/>
    </source>
</evidence>
<sequence>MALLLSPAKLVLLAVNFAVQADISSLKSLIARHGAVLRTELLLRIVLAYLPETLQSSEYVGFIAELKDGDFNDAELLDIDCSAVAALSEEDATKKVRKLRLQPLAFPDIPADAEDATTLFLLRRSYKVDEEAGLLDELPGLLAPFLDHSPCIRTLMVSTLLPLLRRNCEYHPQEPIPYTLLGFQELPDRVAINLLLSQTGVRETDLPLVGRDLKGLIGPWLFNENRWKGRRKRSSVGPGAANQEPDAEPDGSVCPGWEQVLQWLTSHASKSWKVALSAIEQWEGPSDVDLGGLGMMWLNDEEQDHLEQEYARAALACAYLIPEASSESLDGAYRIVAKIAGLLDQDPMAPLQSALAILPPLAEHVTGNVAVPKHAAYLRNNLLDTSNVLTSPTPTSTVLLQAIILSALILTNYGSPCTVRRAGELALLQDEREQKTEATKLINALASSGPKTDDKFWIKARNELLWLRDWGAEESSRLSDSPARGVFGKVKKEFLEVDLLKALLANTRYTLARSIYEESPDHPLSQKLLESAVYSTAMTAYDNASNPNRTRGGLRKCDEIIKAFPETIEKSAPAAKKIEALLQATHLLSEYRLVLKQGEPFTPVVLRVHKDPISIIGKILEQNPKSYTRLHDLVDLGHRMVQAGLTSPNKEKQTHDSGKLLSQEEQKEERLTAERRITAMCIDAALTEDDFETAYSYVVNRLSSLSTASQTDDYLWKAALQAGKYRRTGRTIRPTHLGTTSGNPEIRHLEQRIECLSAALRIAPPPTLQEIINAFRRAEEELVAAMQVEDEQEDAWDTAGDTIYGHMPGGFAAQNASASKTTSRRHQVEEAPMSLFDLSKASVMSAQRNLTALSSLQRSAGLGRSNTNTSNASTEHTIGSDGEDGHQSRVRKRDQLRNAAMGTLVSGVGWLVGAPAPPQQES</sequence>
<dbReference type="InterPro" id="IPR013244">
    <property type="entry name" value="Sec39_domain"/>
</dbReference>
<comment type="caution">
    <text evidence="8">The sequence shown here is derived from an EMBL/GenBank/DDBJ whole genome shotgun (WGS) entry which is preliminary data.</text>
</comment>
<feature type="signal peptide" evidence="6">
    <location>
        <begin position="1"/>
        <end position="21"/>
    </location>
</feature>
<accession>A0AA39X356</accession>
<name>A0AA39X356_9PEZI</name>
<evidence type="ECO:0000259" key="7">
    <source>
        <dbReference type="Pfam" id="PF08314"/>
    </source>
</evidence>
<keyword evidence="9" id="KW-1185">Reference proteome</keyword>
<feature type="chain" id="PRO_5041261328" evidence="6">
    <location>
        <begin position="22"/>
        <end position="922"/>
    </location>
</feature>
<dbReference type="GO" id="GO:0015031">
    <property type="term" value="P:protein transport"/>
    <property type="evidence" value="ECO:0007669"/>
    <property type="project" value="UniProtKB-KW"/>
</dbReference>
<keyword evidence="4" id="KW-0653">Protein transport</keyword>
<evidence type="ECO:0000313" key="8">
    <source>
        <dbReference type="EMBL" id="KAK0626416.1"/>
    </source>
</evidence>
<organism evidence="8 9">
    <name type="scientific">Immersiella caudata</name>
    <dbReference type="NCBI Taxonomy" id="314043"/>
    <lineage>
        <taxon>Eukaryota</taxon>
        <taxon>Fungi</taxon>
        <taxon>Dikarya</taxon>
        <taxon>Ascomycota</taxon>
        <taxon>Pezizomycotina</taxon>
        <taxon>Sordariomycetes</taxon>
        <taxon>Sordariomycetidae</taxon>
        <taxon>Sordariales</taxon>
        <taxon>Lasiosphaeriaceae</taxon>
        <taxon>Immersiella</taxon>
    </lineage>
</organism>
<evidence type="ECO:0000256" key="2">
    <source>
        <dbReference type="ARBA" id="ARBA00022448"/>
    </source>
</evidence>
<dbReference type="PANTHER" id="PTHR40787:SF3">
    <property type="entry name" value="PROTEIN TRANSPORT PROTEIN SEC39"/>
    <property type="match status" value="1"/>
</dbReference>
<gene>
    <name evidence="8" type="ORF">B0T14DRAFT_472361</name>
</gene>
<keyword evidence="3" id="KW-0256">Endoplasmic reticulum</keyword>